<proteinExistence type="predicted"/>
<reference evidence="1" key="1">
    <citation type="submission" date="2015-07" db="EMBL/GenBank/DDBJ databases">
        <title>MeaNS - Measles Nucleotide Surveillance Program.</title>
        <authorList>
            <person name="Tran T."/>
            <person name="Druce J."/>
        </authorList>
    </citation>
    <scope>NUCLEOTIDE SEQUENCE</scope>
    <source>
        <strain evidence="1">UCB-OBI-ISO-001</strain>
        <tissue evidence="1">Gonad</tissue>
    </source>
</reference>
<organism evidence="1">
    <name type="scientific">Octopus bimaculoides</name>
    <name type="common">California two-spotted octopus</name>
    <dbReference type="NCBI Taxonomy" id="37653"/>
    <lineage>
        <taxon>Eukaryota</taxon>
        <taxon>Metazoa</taxon>
        <taxon>Spiralia</taxon>
        <taxon>Lophotrochozoa</taxon>
        <taxon>Mollusca</taxon>
        <taxon>Cephalopoda</taxon>
        <taxon>Coleoidea</taxon>
        <taxon>Octopodiformes</taxon>
        <taxon>Octopoda</taxon>
        <taxon>Incirrata</taxon>
        <taxon>Octopodidae</taxon>
        <taxon>Octopus</taxon>
    </lineage>
</organism>
<dbReference type="EMBL" id="KQ417371">
    <property type="protein sequence ID" value="KOF92210.1"/>
    <property type="molecule type" value="Genomic_DNA"/>
</dbReference>
<sequence length="132" mass="14835">MIYDLLQVYDLLEENVAVATFVQSLAPLNSAANPIIYGIFTTRICKSLRKMKRIKNGVGMGRMKYCMSRRQTQRTSTFYTDISSVREAMQKLSCGSNTSFPKVTCSNSKMDVSQNAAANEFQPISRTVSRNI</sequence>
<dbReference type="EMBL" id="KQ417371">
    <property type="protein sequence ID" value="KOF92211.1"/>
    <property type="molecule type" value="Genomic_DNA"/>
</dbReference>
<gene>
    <name evidence="1" type="ORF">OCBIM_22007040mg</name>
</gene>
<evidence type="ECO:0000313" key="1">
    <source>
        <dbReference type="EMBL" id="KOF92210.1"/>
    </source>
</evidence>
<protein>
    <recommendedName>
        <fullName evidence="2">G-protein coupled receptors family 1 profile domain-containing protein</fullName>
    </recommendedName>
</protein>
<accession>A0A0L8HTU2</accession>
<dbReference type="Gene3D" id="1.20.1070.10">
    <property type="entry name" value="Rhodopsin 7-helix transmembrane proteins"/>
    <property type="match status" value="1"/>
</dbReference>
<name>A0A0L8HTU2_OCTBM</name>
<dbReference type="OrthoDB" id="5987909at2759"/>
<dbReference type="STRING" id="37653.A0A0L8HTU2"/>
<dbReference type="SUPFAM" id="SSF81321">
    <property type="entry name" value="Family A G protein-coupled receptor-like"/>
    <property type="match status" value="1"/>
</dbReference>
<evidence type="ECO:0008006" key="2">
    <source>
        <dbReference type="Google" id="ProtNLM"/>
    </source>
</evidence>
<dbReference type="AlphaFoldDB" id="A0A0L8HTU2"/>